<dbReference type="RefSeq" id="WP_046136732.1">
    <property type="nucleotide sequence ID" value="NZ_FQVC01000002.1"/>
</dbReference>
<evidence type="ECO:0000313" key="5">
    <source>
        <dbReference type="Proteomes" id="UP000184533"/>
    </source>
</evidence>
<evidence type="ECO:0000313" key="2">
    <source>
        <dbReference type="EMBL" id="KKB77330.1"/>
    </source>
</evidence>
<dbReference type="EMBL" id="LAJF01000137">
    <property type="protein sequence ID" value="KKB77330.1"/>
    <property type="molecule type" value="Genomic_DNA"/>
</dbReference>
<evidence type="ECO:0000313" key="3">
    <source>
        <dbReference type="EMBL" id="SHE66452.1"/>
    </source>
</evidence>
<dbReference type="AlphaFoldDB" id="A0A0F5L530"/>
<organism evidence="2 4">
    <name type="scientific">Devosia limi DSM 17137</name>
    <dbReference type="NCBI Taxonomy" id="1121477"/>
    <lineage>
        <taxon>Bacteria</taxon>
        <taxon>Pseudomonadati</taxon>
        <taxon>Pseudomonadota</taxon>
        <taxon>Alphaproteobacteria</taxon>
        <taxon>Hyphomicrobiales</taxon>
        <taxon>Devosiaceae</taxon>
        <taxon>Devosia</taxon>
    </lineage>
</organism>
<feature type="transmembrane region" description="Helical" evidence="1">
    <location>
        <begin position="50"/>
        <end position="70"/>
    </location>
</feature>
<dbReference type="Proteomes" id="UP000184533">
    <property type="component" value="Unassembled WGS sequence"/>
</dbReference>
<keyword evidence="1" id="KW-1133">Transmembrane helix</keyword>
<feature type="transmembrane region" description="Helical" evidence="1">
    <location>
        <begin position="155"/>
        <end position="174"/>
    </location>
</feature>
<protein>
    <submittedName>
        <fullName evidence="2">Uncharacterized protein</fullName>
    </submittedName>
</protein>
<dbReference type="Proteomes" id="UP000033608">
    <property type="component" value="Unassembled WGS sequence"/>
</dbReference>
<dbReference type="OrthoDB" id="1956346at2"/>
<feature type="transmembrane region" description="Helical" evidence="1">
    <location>
        <begin position="133"/>
        <end position="149"/>
    </location>
</feature>
<feature type="transmembrane region" description="Helical" evidence="1">
    <location>
        <begin position="86"/>
        <end position="104"/>
    </location>
</feature>
<feature type="transmembrane region" description="Helical" evidence="1">
    <location>
        <begin position="20"/>
        <end position="38"/>
    </location>
</feature>
<name>A0A0F5L530_9HYPH</name>
<evidence type="ECO:0000313" key="4">
    <source>
        <dbReference type="Proteomes" id="UP000033608"/>
    </source>
</evidence>
<feature type="transmembrane region" description="Helical" evidence="1">
    <location>
        <begin position="110"/>
        <end position="126"/>
    </location>
</feature>
<keyword evidence="1" id="KW-0812">Transmembrane</keyword>
<keyword evidence="1" id="KW-0472">Membrane</keyword>
<reference evidence="2 4" key="1">
    <citation type="submission" date="2015-03" db="EMBL/GenBank/DDBJ databases">
        <authorList>
            <person name="Hassan Y.I."/>
            <person name="Lepp D."/>
            <person name="Zhou T."/>
        </authorList>
    </citation>
    <scope>NUCLEOTIDE SEQUENCE [LARGE SCALE GENOMIC DNA]</scope>
    <source>
        <strain evidence="2 4">DSM 17137</strain>
    </source>
</reference>
<sequence>MAIPIPHFLHDVFGTSQTPFQLAAIIAFGLAVPVALALQAPDLLASLPPWRLVLAGLIIADIAAGCVANLTRSTNDFYAVRPRNRWVFIAIHGHIVATALLLGADLMASIAIWAFTIAGAVIVNLLKRQQDQVFVAGLLLAIGLTGIALWPGMTQPMICIGALFMLKVLVHFAVDHSRDSRNVA</sequence>
<dbReference type="EMBL" id="FQVC01000002">
    <property type="protein sequence ID" value="SHE66452.1"/>
    <property type="molecule type" value="Genomic_DNA"/>
</dbReference>
<evidence type="ECO:0000256" key="1">
    <source>
        <dbReference type="SAM" id="Phobius"/>
    </source>
</evidence>
<accession>A0A0F5L530</accession>
<reference evidence="3 5" key="2">
    <citation type="submission" date="2016-11" db="EMBL/GenBank/DDBJ databases">
        <authorList>
            <person name="Jaros S."/>
            <person name="Januszkiewicz K."/>
            <person name="Wedrychowicz H."/>
        </authorList>
    </citation>
    <scope>NUCLEOTIDE SEQUENCE [LARGE SCALE GENOMIC DNA]</scope>
    <source>
        <strain evidence="3 5">DSM 17137</strain>
    </source>
</reference>
<gene>
    <name evidence="3" type="ORF">SAMN02745223_00834</name>
    <name evidence="2" type="ORF">VW29_18380</name>
</gene>
<dbReference type="PATRIC" id="fig|1121477.3.peg.439"/>
<keyword evidence="4" id="KW-1185">Reference proteome</keyword>
<dbReference type="STRING" id="1121477.SAMN02745223_00834"/>
<proteinExistence type="predicted"/>